<reference evidence="1" key="2">
    <citation type="submission" date="2021-04" db="EMBL/GenBank/DDBJ databases">
        <authorList>
            <person name="Gilroy R."/>
        </authorList>
    </citation>
    <scope>NUCLEOTIDE SEQUENCE</scope>
    <source>
        <strain evidence="1">CHK188-4685</strain>
    </source>
</reference>
<reference evidence="1" key="1">
    <citation type="journal article" date="2021" name="PeerJ">
        <title>Extensive microbial diversity within the chicken gut microbiome revealed by metagenomics and culture.</title>
        <authorList>
            <person name="Gilroy R."/>
            <person name="Ravi A."/>
            <person name="Getino M."/>
            <person name="Pursley I."/>
            <person name="Horton D.L."/>
            <person name="Alikhan N.F."/>
            <person name="Baker D."/>
            <person name="Gharbi K."/>
            <person name="Hall N."/>
            <person name="Watson M."/>
            <person name="Adriaenssens E.M."/>
            <person name="Foster-Nyarko E."/>
            <person name="Jarju S."/>
            <person name="Secka A."/>
            <person name="Antonio M."/>
            <person name="Oren A."/>
            <person name="Chaudhuri R.R."/>
            <person name="La Ragione R."/>
            <person name="Hildebrand F."/>
            <person name="Pallen M.J."/>
        </authorList>
    </citation>
    <scope>NUCLEOTIDE SEQUENCE</scope>
    <source>
        <strain evidence="1">CHK188-4685</strain>
    </source>
</reference>
<sequence>FFKANGYAAILQSGTKREQEIPPDEITITLVGNHYPRKLMAFLKSRYQVRITNMDSGIYYVEGLLFPLQILVQKELDSQDNLWLSRLRQDLNREHDVEVLSRAYMGKEGNPLYSAAMDLIVRANWNVYKEENQMCDALKELFDELYGEKIEKQIQLEKDNARAEGKAEGKVEGKAEGQTEGQALSVLDLLEDIGPVPSALRKTIMAQKDRETLSRWLKAAAKAGSLEQFQQEITLQR</sequence>
<name>A0A9D2RJT8_9FIRM</name>
<accession>A0A9D2RJT8</accession>
<feature type="non-terminal residue" evidence="1">
    <location>
        <position position="1"/>
    </location>
</feature>
<dbReference type="EMBL" id="DWYS01000040">
    <property type="protein sequence ID" value="HJB06830.1"/>
    <property type="molecule type" value="Genomic_DNA"/>
</dbReference>
<proteinExistence type="predicted"/>
<organism evidence="1 2">
    <name type="scientific">Candidatus Enterocloster faecavium</name>
    <dbReference type="NCBI Taxonomy" id="2838560"/>
    <lineage>
        <taxon>Bacteria</taxon>
        <taxon>Bacillati</taxon>
        <taxon>Bacillota</taxon>
        <taxon>Clostridia</taxon>
        <taxon>Lachnospirales</taxon>
        <taxon>Lachnospiraceae</taxon>
        <taxon>Enterocloster</taxon>
    </lineage>
</organism>
<dbReference type="Proteomes" id="UP000886804">
    <property type="component" value="Unassembled WGS sequence"/>
</dbReference>
<comment type="caution">
    <text evidence="1">The sequence shown here is derived from an EMBL/GenBank/DDBJ whole genome shotgun (WGS) entry which is preliminary data.</text>
</comment>
<protein>
    <submittedName>
        <fullName evidence="1">3-isopropylmalate dehydrogenase</fullName>
    </submittedName>
</protein>
<gene>
    <name evidence="1" type="ORF">H9716_03080</name>
</gene>
<evidence type="ECO:0000313" key="1">
    <source>
        <dbReference type="EMBL" id="HJB06830.1"/>
    </source>
</evidence>
<evidence type="ECO:0000313" key="2">
    <source>
        <dbReference type="Proteomes" id="UP000886804"/>
    </source>
</evidence>
<dbReference type="AlphaFoldDB" id="A0A9D2RJT8"/>